<name>A0A378XHF7_9BURK</name>
<evidence type="ECO:0000313" key="2">
    <source>
        <dbReference type="EMBL" id="SUA55678.1"/>
    </source>
</evidence>
<sequence>MAYLLGKLEPCAHQNPKYLHGSFTKQPLKTGHNTGKTEYQLWLEKYNQQLNRSRRESFVEHHKRVYGGELPIWVAIEVWDFGMLSKLYSGMKLGDRDRIAQKYGVERGKNFASWLRGLNFIRNVSAHHSRLWNVNVLERSSVPKNVDCWELLNNQRPFLYFCFMQQMLQVLCPNSSWSQRFSDVLNEFPSKKKFILNLADFGLVKGWEEWDIWKWK</sequence>
<dbReference type="Pfam" id="PF07751">
    <property type="entry name" value="Abi_2"/>
    <property type="match status" value="1"/>
</dbReference>
<dbReference type="Proteomes" id="UP000594903">
    <property type="component" value="Chromosome"/>
</dbReference>
<dbReference type="AlphaFoldDB" id="A0A378XHF7"/>
<keyword evidence="4" id="KW-1185">Reference proteome</keyword>
<dbReference type="EMBL" id="UGSB01000001">
    <property type="protein sequence ID" value="SUA55678.1"/>
    <property type="molecule type" value="Genomic_DNA"/>
</dbReference>
<dbReference type="Proteomes" id="UP000254603">
    <property type="component" value="Unassembled WGS sequence"/>
</dbReference>
<gene>
    <name evidence="1" type="ORF">I6G29_09140</name>
    <name evidence="2" type="ORF">NCTC11997_01892</name>
</gene>
<evidence type="ECO:0000313" key="1">
    <source>
        <dbReference type="EMBL" id="QPT39335.1"/>
    </source>
</evidence>
<reference evidence="2 3" key="1">
    <citation type="submission" date="2018-06" db="EMBL/GenBank/DDBJ databases">
        <authorList>
            <consortium name="Pathogen Informatics"/>
            <person name="Doyle S."/>
        </authorList>
    </citation>
    <scope>NUCLEOTIDE SEQUENCE [LARGE SCALE GENOMIC DNA]</scope>
    <source>
        <strain evidence="2 3">NCTC11997</strain>
    </source>
</reference>
<reference evidence="1 4" key="2">
    <citation type="submission" date="2020-12" db="EMBL/GenBank/DDBJ databases">
        <title>FDA dAtabase for Regulatory Grade micrObial Sequences (FDA-ARGOS): Supporting development and validation of Infectious Disease Dx tests.</title>
        <authorList>
            <person name="Sproer C."/>
            <person name="Gronow S."/>
            <person name="Severitt S."/>
            <person name="Schroder I."/>
            <person name="Tallon L."/>
            <person name="Sadzewicz L."/>
            <person name="Zhao X."/>
            <person name="Boylan J."/>
            <person name="Ott S."/>
            <person name="Bowen H."/>
            <person name="Vavikolanu K."/>
            <person name="Mehta A."/>
            <person name="Aluvathingal J."/>
            <person name="Nadendla S."/>
            <person name="Lowell S."/>
            <person name="Myers T."/>
            <person name="Yan Y."/>
            <person name="Sichtig H."/>
        </authorList>
    </citation>
    <scope>NUCLEOTIDE SEQUENCE [LARGE SCALE GENOMIC DNA]</scope>
    <source>
        <strain evidence="1 4">FDAARGOS_872</strain>
    </source>
</reference>
<accession>A0A378XHF7</accession>
<proteinExistence type="predicted"/>
<dbReference type="EMBL" id="CP065725">
    <property type="protein sequence ID" value="QPT39335.1"/>
    <property type="molecule type" value="Genomic_DNA"/>
</dbReference>
<evidence type="ECO:0000313" key="3">
    <source>
        <dbReference type="Proteomes" id="UP000254603"/>
    </source>
</evidence>
<organism evidence="2 3">
    <name type="scientific">Oligella ureolytica</name>
    <dbReference type="NCBI Taxonomy" id="90244"/>
    <lineage>
        <taxon>Bacteria</taxon>
        <taxon>Pseudomonadati</taxon>
        <taxon>Pseudomonadota</taxon>
        <taxon>Betaproteobacteria</taxon>
        <taxon>Burkholderiales</taxon>
        <taxon>Alcaligenaceae</taxon>
        <taxon>Oligella</taxon>
    </lineage>
</organism>
<protein>
    <submittedName>
        <fullName evidence="1">Abi family protein</fullName>
    </submittedName>
    <submittedName>
        <fullName evidence="2">Abortive infection bacteriophage resistance protein</fullName>
    </submittedName>
</protein>
<evidence type="ECO:0000313" key="4">
    <source>
        <dbReference type="Proteomes" id="UP000594903"/>
    </source>
</evidence>
<dbReference type="InterPro" id="IPR011664">
    <property type="entry name" value="Abi_system_AbiD/AbiF-like"/>
</dbReference>